<proteinExistence type="predicted"/>
<organism evidence="2 3">
    <name type="scientific">Spartinivicinus poritis</name>
    <dbReference type="NCBI Taxonomy" id="2994640"/>
    <lineage>
        <taxon>Bacteria</taxon>
        <taxon>Pseudomonadati</taxon>
        <taxon>Pseudomonadota</taxon>
        <taxon>Gammaproteobacteria</taxon>
        <taxon>Oceanospirillales</taxon>
        <taxon>Zooshikellaceae</taxon>
        <taxon>Spartinivicinus</taxon>
    </lineage>
</organism>
<evidence type="ECO:0000313" key="3">
    <source>
        <dbReference type="Proteomes" id="UP001528823"/>
    </source>
</evidence>
<keyword evidence="3" id="KW-1185">Reference proteome</keyword>
<feature type="chain" id="PRO_5046704727" evidence="1">
    <location>
        <begin position="20"/>
        <end position="142"/>
    </location>
</feature>
<reference evidence="2 3" key="1">
    <citation type="submission" date="2022-11" db="EMBL/GenBank/DDBJ databases">
        <title>Spartinivicinus poritis sp. nov., isolated from scleractinian coral Porites lutea.</title>
        <authorList>
            <person name="Zhang G."/>
            <person name="Cai L."/>
            <person name="Wei Q."/>
        </authorList>
    </citation>
    <scope>NUCLEOTIDE SEQUENCE [LARGE SCALE GENOMIC DNA]</scope>
    <source>
        <strain evidence="2 3">A2-2</strain>
    </source>
</reference>
<feature type="signal peptide" evidence="1">
    <location>
        <begin position="1"/>
        <end position="19"/>
    </location>
</feature>
<evidence type="ECO:0000313" key="2">
    <source>
        <dbReference type="EMBL" id="MDE1463680.1"/>
    </source>
</evidence>
<dbReference type="Proteomes" id="UP001528823">
    <property type="component" value="Unassembled WGS sequence"/>
</dbReference>
<accession>A0ABT5UBW7</accession>
<dbReference type="EMBL" id="JAPMOU010000023">
    <property type="protein sequence ID" value="MDE1463680.1"/>
    <property type="molecule type" value="Genomic_DNA"/>
</dbReference>
<comment type="caution">
    <text evidence="2">The sequence shown here is derived from an EMBL/GenBank/DDBJ whole genome shotgun (WGS) entry which is preliminary data.</text>
</comment>
<keyword evidence="1" id="KW-0732">Signal</keyword>
<dbReference type="RefSeq" id="WP_274690014.1">
    <property type="nucleotide sequence ID" value="NZ_JAPMOU010000023.1"/>
</dbReference>
<name>A0ABT5UBW7_9GAMM</name>
<gene>
    <name evidence="2" type="ORF">ORQ98_17130</name>
</gene>
<sequence length="142" mass="16168">MRNIYWLAYLALASLNAIADESEFRCLKSVGLNSSIKLQFNFPTDNENFGYVSYQKGSGKIPVKNTKEESKEISVGRPLEFTREWEEVTSDGTGGKYILVSQGGLIYEFKYIRKKDGKVYSFEEDYQAIAENGCQWSTNSKN</sequence>
<protein>
    <submittedName>
        <fullName evidence="2">Uncharacterized protein</fullName>
    </submittedName>
</protein>
<evidence type="ECO:0000256" key="1">
    <source>
        <dbReference type="SAM" id="SignalP"/>
    </source>
</evidence>